<organism evidence="1 2">
    <name type="scientific">Cricetulus griseus</name>
    <name type="common">Chinese hamster</name>
    <name type="synonym">Cricetulus barabensis griseus</name>
    <dbReference type="NCBI Taxonomy" id="10029"/>
    <lineage>
        <taxon>Eukaryota</taxon>
        <taxon>Metazoa</taxon>
        <taxon>Chordata</taxon>
        <taxon>Craniata</taxon>
        <taxon>Vertebrata</taxon>
        <taxon>Euteleostomi</taxon>
        <taxon>Mammalia</taxon>
        <taxon>Eutheria</taxon>
        <taxon>Euarchontoglires</taxon>
        <taxon>Glires</taxon>
        <taxon>Rodentia</taxon>
        <taxon>Myomorpha</taxon>
        <taxon>Muroidea</taxon>
        <taxon>Cricetidae</taxon>
        <taxon>Cricetinae</taxon>
        <taxon>Cricetulus</taxon>
    </lineage>
</organism>
<keyword evidence="1" id="KW-0675">Receptor</keyword>
<sequence length="82" mass="9181">MSRSRKQFLAYLDRQMEAGLPLGVWCLEPTAAAKLGPARRLLASTHLYFHCDKFLKMLVKCLILTKAVQCTVTIANNANEIS</sequence>
<dbReference type="Proteomes" id="UP000030759">
    <property type="component" value="Unassembled WGS sequence"/>
</dbReference>
<name>A0A061I6W7_CRIGR</name>
<reference evidence="2" key="1">
    <citation type="journal article" date="2013" name="Nat. Biotechnol.">
        <title>Chinese hamster genome sequenced from sorted chromosomes.</title>
        <authorList>
            <person name="Brinkrolf K."/>
            <person name="Rupp O."/>
            <person name="Laux H."/>
            <person name="Kollin F."/>
            <person name="Ernst W."/>
            <person name="Linke B."/>
            <person name="Kofler R."/>
            <person name="Romand S."/>
            <person name="Hesse F."/>
            <person name="Budach W.E."/>
            <person name="Galosy S."/>
            <person name="Muller D."/>
            <person name="Noll T."/>
            <person name="Wienberg J."/>
            <person name="Jostock T."/>
            <person name="Leonard M."/>
            <person name="Grillari J."/>
            <person name="Tauch A."/>
            <person name="Goesmann A."/>
            <person name="Helk B."/>
            <person name="Mott J.E."/>
            <person name="Puhler A."/>
            <person name="Borth N."/>
        </authorList>
    </citation>
    <scope>NUCLEOTIDE SEQUENCE [LARGE SCALE GENOMIC DNA]</scope>
    <source>
        <strain evidence="2">17A/GY</strain>
    </source>
</reference>
<accession>A0A061I6W7</accession>
<protein>
    <submittedName>
        <fullName evidence="1">Olfactory receptor</fullName>
    </submittedName>
</protein>
<proteinExistence type="predicted"/>
<dbReference type="EMBL" id="KE673613">
    <property type="protein sequence ID" value="ERE77116.1"/>
    <property type="molecule type" value="Genomic_DNA"/>
</dbReference>
<evidence type="ECO:0000313" key="2">
    <source>
        <dbReference type="Proteomes" id="UP000030759"/>
    </source>
</evidence>
<evidence type="ECO:0000313" key="1">
    <source>
        <dbReference type="EMBL" id="ERE77116.1"/>
    </source>
</evidence>
<gene>
    <name evidence="1" type="ORF">H671_3g11324</name>
</gene>
<dbReference type="AlphaFoldDB" id="A0A061I6W7"/>